<dbReference type="CDD" id="cd19076">
    <property type="entry name" value="AKR_AKR13A_13D"/>
    <property type="match status" value="1"/>
</dbReference>
<dbReference type="PANTHER" id="PTHR43625:SF40">
    <property type="entry name" value="ALDO-KETO REDUCTASE YAKC [NADP(+)]"/>
    <property type="match status" value="1"/>
</dbReference>
<dbReference type="PANTHER" id="PTHR43625">
    <property type="entry name" value="AFLATOXIN B1 ALDEHYDE REDUCTASE"/>
    <property type="match status" value="1"/>
</dbReference>
<proteinExistence type="predicted"/>
<evidence type="ECO:0000259" key="2">
    <source>
        <dbReference type="Pfam" id="PF00248"/>
    </source>
</evidence>
<keyword evidence="1" id="KW-0560">Oxidoreductase</keyword>
<name>A0ABQ3V672_9CHLR</name>
<dbReference type="Gene3D" id="3.20.20.100">
    <property type="entry name" value="NADP-dependent oxidoreductase domain"/>
    <property type="match status" value="1"/>
</dbReference>
<protein>
    <submittedName>
        <fullName evidence="3">Oxidoreductase</fullName>
    </submittedName>
</protein>
<gene>
    <name evidence="3" type="ORF">KSB_89930</name>
</gene>
<dbReference type="InterPro" id="IPR023210">
    <property type="entry name" value="NADP_OxRdtase_dom"/>
</dbReference>
<comment type="caution">
    <text evidence="3">The sequence shown here is derived from an EMBL/GenBank/DDBJ whole genome shotgun (WGS) entry which is preliminary data.</text>
</comment>
<evidence type="ECO:0000313" key="3">
    <source>
        <dbReference type="EMBL" id="GHO60518.1"/>
    </source>
</evidence>
<evidence type="ECO:0000313" key="4">
    <source>
        <dbReference type="Proteomes" id="UP000654345"/>
    </source>
</evidence>
<dbReference type="SUPFAM" id="SSF51430">
    <property type="entry name" value="NAD(P)-linked oxidoreductase"/>
    <property type="match status" value="1"/>
</dbReference>
<dbReference type="Pfam" id="PF00248">
    <property type="entry name" value="Aldo_ket_red"/>
    <property type="match status" value="1"/>
</dbReference>
<keyword evidence="4" id="KW-1185">Reference proteome</keyword>
<dbReference type="EMBL" id="BNJG01000005">
    <property type="protein sequence ID" value="GHO60518.1"/>
    <property type="molecule type" value="Genomic_DNA"/>
</dbReference>
<organism evidence="3 4">
    <name type="scientific">Ktedonobacter robiniae</name>
    <dbReference type="NCBI Taxonomy" id="2778365"/>
    <lineage>
        <taxon>Bacteria</taxon>
        <taxon>Bacillati</taxon>
        <taxon>Chloroflexota</taxon>
        <taxon>Ktedonobacteria</taxon>
        <taxon>Ktedonobacterales</taxon>
        <taxon>Ktedonobacteraceae</taxon>
        <taxon>Ktedonobacter</taxon>
    </lineage>
</organism>
<feature type="domain" description="NADP-dependent oxidoreductase" evidence="2">
    <location>
        <begin position="18"/>
        <end position="313"/>
    </location>
</feature>
<dbReference type="Proteomes" id="UP000654345">
    <property type="component" value="Unassembled WGS sequence"/>
</dbReference>
<dbReference type="InterPro" id="IPR036812">
    <property type="entry name" value="NAD(P)_OxRdtase_dom_sf"/>
</dbReference>
<reference evidence="3 4" key="1">
    <citation type="journal article" date="2021" name="Int. J. Syst. Evol. Microbiol.">
        <title>Reticulibacter mediterranei gen. nov., sp. nov., within the new family Reticulibacteraceae fam. nov., and Ktedonospora formicarum gen. nov., sp. nov., Ktedonobacter robiniae sp. nov., Dictyobacter formicarum sp. nov. and Dictyobacter arantiisoli sp. nov., belonging to the class Ktedonobacteria.</title>
        <authorList>
            <person name="Yabe S."/>
            <person name="Zheng Y."/>
            <person name="Wang C.M."/>
            <person name="Sakai Y."/>
            <person name="Abe K."/>
            <person name="Yokota A."/>
            <person name="Donadio S."/>
            <person name="Cavaletti L."/>
            <person name="Monciardini P."/>
        </authorList>
    </citation>
    <scope>NUCLEOTIDE SEQUENCE [LARGE SCALE GENOMIC DNA]</scope>
    <source>
        <strain evidence="3 4">SOSP1-30</strain>
    </source>
</reference>
<accession>A0ABQ3V672</accession>
<dbReference type="RefSeq" id="WP_201376616.1">
    <property type="nucleotide sequence ID" value="NZ_BNJG01000005.1"/>
</dbReference>
<evidence type="ECO:0000256" key="1">
    <source>
        <dbReference type="ARBA" id="ARBA00023002"/>
    </source>
</evidence>
<dbReference type="InterPro" id="IPR050791">
    <property type="entry name" value="Aldo-Keto_reductase"/>
</dbReference>
<sequence>MMRTVKLGSQGLVVSAEGLGCMGMSITYGPSNEEENLATLHRAVELGITLFDTAEVYGPQLNEQLLGKAFAGGKRDHLILSTKIGFGIEDGKLNLENSSPVLDSSPEHLKKAIEGSLGRLATTHLDLVYLHRIDLNVPIEDSIGALSDLVKAGKIRYIGVSEASPETIRRAHAVHPLTAVQTEYSLFERGVETNEVLKTVRELGIGFVAYSPLGRGFLTGTMQNTDKLDPTDFRKLDPRLQGDNLEANLKLVAAIEKIAEAKNVKPSQLAIAWTMSQGAIPIPGTRRMKYLEENVAAADITLTDEELKALDEAAPVGAASGDRYPACMMSELTR</sequence>